<comment type="caution">
    <text evidence="2">The sequence shown here is derived from an EMBL/GenBank/DDBJ whole genome shotgun (WGS) entry which is preliminary data.</text>
</comment>
<dbReference type="AlphaFoldDB" id="X0XVI4"/>
<dbReference type="InterPro" id="IPR017938">
    <property type="entry name" value="Riboflavin_synthase-like_b-brl"/>
</dbReference>
<dbReference type="GO" id="GO:0016491">
    <property type="term" value="F:oxidoreductase activity"/>
    <property type="evidence" value="ECO:0007669"/>
    <property type="project" value="InterPro"/>
</dbReference>
<dbReference type="PROSITE" id="PS51384">
    <property type="entry name" value="FAD_FR"/>
    <property type="match status" value="1"/>
</dbReference>
<feature type="non-terminal residue" evidence="2">
    <location>
        <position position="127"/>
    </location>
</feature>
<feature type="domain" description="FAD-binding FR-type" evidence="1">
    <location>
        <begin position="1"/>
        <end position="95"/>
    </location>
</feature>
<reference evidence="2" key="1">
    <citation type="journal article" date="2014" name="Front. Microbiol.">
        <title>High frequency of phylogenetically diverse reductive dehalogenase-homologous genes in deep subseafloor sedimentary metagenomes.</title>
        <authorList>
            <person name="Kawai M."/>
            <person name="Futagami T."/>
            <person name="Toyoda A."/>
            <person name="Takaki Y."/>
            <person name="Nishi S."/>
            <person name="Hori S."/>
            <person name="Arai W."/>
            <person name="Tsubouchi T."/>
            <person name="Morono Y."/>
            <person name="Uchiyama I."/>
            <person name="Ito T."/>
            <person name="Fujiyama A."/>
            <person name="Inagaki F."/>
            <person name="Takami H."/>
        </authorList>
    </citation>
    <scope>NUCLEOTIDE SEQUENCE</scope>
    <source>
        <strain evidence="2">Expedition CK06-06</strain>
    </source>
</reference>
<dbReference type="PANTHER" id="PTHR43513">
    <property type="entry name" value="DIHYDROOROTATE DEHYDROGENASE B (NAD(+)), ELECTRON TRANSFER SUBUNIT"/>
    <property type="match status" value="1"/>
</dbReference>
<dbReference type="Gene3D" id="3.40.50.80">
    <property type="entry name" value="Nucleotide-binding domain of ferredoxin-NADP reductase (FNR) module"/>
    <property type="match status" value="1"/>
</dbReference>
<sequence length="127" mass="13380">MFEVVRNEKLAADVHRLTIVAPRIARARRPGQFLIVRKEEGAERIPLTIADADAEAGTTTLIVQAVGVSTRAIVATPVGECLRDVVGPLGKPTRLETWGNVACIGGGVGTAVLYPLAKALAEQGNKV</sequence>
<dbReference type="InterPro" id="IPR039261">
    <property type="entry name" value="FNR_nucleotide-bd"/>
</dbReference>
<evidence type="ECO:0000313" key="2">
    <source>
        <dbReference type="EMBL" id="GAG47329.1"/>
    </source>
</evidence>
<dbReference type="InterPro" id="IPR050353">
    <property type="entry name" value="PyrK_electron_transfer"/>
</dbReference>
<protein>
    <recommendedName>
        <fullName evidence="1">FAD-binding FR-type domain-containing protein</fullName>
    </recommendedName>
</protein>
<evidence type="ECO:0000259" key="1">
    <source>
        <dbReference type="PROSITE" id="PS51384"/>
    </source>
</evidence>
<gene>
    <name evidence="2" type="ORF">S01H1_76879</name>
</gene>
<dbReference type="PANTHER" id="PTHR43513:SF3">
    <property type="entry name" value="DIHYDROOROTATE DEHYDROGENASE B (NAD(+)), ELECTRON TRANSFER SUBUNIT-RELATED"/>
    <property type="match status" value="1"/>
</dbReference>
<accession>X0XVI4</accession>
<dbReference type="SUPFAM" id="SSF52343">
    <property type="entry name" value="Ferredoxin reductase-like, C-terminal NADP-linked domain"/>
    <property type="match status" value="1"/>
</dbReference>
<proteinExistence type="predicted"/>
<name>X0XVI4_9ZZZZ</name>
<dbReference type="SUPFAM" id="SSF63380">
    <property type="entry name" value="Riboflavin synthase domain-like"/>
    <property type="match status" value="1"/>
</dbReference>
<dbReference type="InterPro" id="IPR017927">
    <property type="entry name" value="FAD-bd_FR_type"/>
</dbReference>
<dbReference type="Gene3D" id="2.40.30.10">
    <property type="entry name" value="Translation factors"/>
    <property type="match status" value="1"/>
</dbReference>
<dbReference type="EMBL" id="BARS01051639">
    <property type="protein sequence ID" value="GAG47329.1"/>
    <property type="molecule type" value="Genomic_DNA"/>
</dbReference>
<organism evidence="2">
    <name type="scientific">marine sediment metagenome</name>
    <dbReference type="NCBI Taxonomy" id="412755"/>
    <lineage>
        <taxon>unclassified sequences</taxon>
        <taxon>metagenomes</taxon>
        <taxon>ecological metagenomes</taxon>
    </lineage>
</organism>